<gene>
    <name evidence="1" type="ORF">RHMOL_Rhmol08G0102400</name>
</gene>
<comment type="caution">
    <text evidence="1">The sequence shown here is derived from an EMBL/GenBank/DDBJ whole genome shotgun (WGS) entry which is preliminary data.</text>
</comment>
<keyword evidence="2" id="KW-1185">Reference proteome</keyword>
<name>A0ACC0MLW7_RHOML</name>
<reference evidence="1" key="1">
    <citation type="submission" date="2022-02" db="EMBL/GenBank/DDBJ databases">
        <title>Plant Genome Project.</title>
        <authorList>
            <person name="Zhang R.-G."/>
        </authorList>
    </citation>
    <scope>NUCLEOTIDE SEQUENCE</scope>
    <source>
        <strain evidence="1">AT1</strain>
    </source>
</reference>
<accession>A0ACC0MLW7</accession>
<dbReference type="EMBL" id="CM046395">
    <property type="protein sequence ID" value="KAI8541970.1"/>
    <property type="molecule type" value="Genomic_DNA"/>
</dbReference>
<evidence type="ECO:0000313" key="1">
    <source>
        <dbReference type="EMBL" id="KAI8541970.1"/>
    </source>
</evidence>
<sequence length="98" mass="11405">MLRGWDRPLSEWLHLNLKFKISASIDGILTWPTLLITFLWQIWKDRNKKSFDNMDSVVSISAKLIYSYARKIEEAFKSLCMHGPPHSQCASWIAPVQV</sequence>
<proteinExistence type="predicted"/>
<dbReference type="Proteomes" id="UP001062846">
    <property type="component" value="Chromosome 8"/>
</dbReference>
<protein>
    <submittedName>
        <fullName evidence="1">Uncharacterized protein</fullName>
    </submittedName>
</protein>
<evidence type="ECO:0000313" key="2">
    <source>
        <dbReference type="Proteomes" id="UP001062846"/>
    </source>
</evidence>
<organism evidence="1 2">
    <name type="scientific">Rhododendron molle</name>
    <name type="common">Chinese azalea</name>
    <name type="synonym">Azalea mollis</name>
    <dbReference type="NCBI Taxonomy" id="49168"/>
    <lineage>
        <taxon>Eukaryota</taxon>
        <taxon>Viridiplantae</taxon>
        <taxon>Streptophyta</taxon>
        <taxon>Embryophyta</taxon>
        <taxon>Tracheophyta</taxon>
        <taxon>Spermatophyta</taxon>
        <taxon>Magnoliopsida</taxon>
        <taxon>eudicotyledons</taxon>
        <taxon>Gunneridae</taxon>
        <taxon>Pentapetalae</taxon>
        <taxon>asterids</taxon>
        <taxon>Ericales</taxon>
        <taxon>Ericaceae</taxon>
        <taxon>Ericoideae</taxon>
        <taxon>Rhodoreae</taxon>
        <taxon>Rhododendron</taxon>
    </lineage>
</organism>